<keyword evidence="5" id="KW-1185">Reference proteome</keyword>
<sequence length="490" mass="52109">MNMAAALGEEALRSGWTDRIAYYEGDRTVTHGEVHSLAARAASVLAGHGVGQGSSVLITLPDGIAWVVAFLASARLGAVAVLANPGLTADRHAYVAKDSEAVLVVSEAGLAERFPGLAHLTGAQLVERAAEEDPAPAARLGPDHPLYIQYTSGTTGLPKGVVHRHEDMEIYYSGAGKQVIGFGRDDIALSVSKLFFAYGLGNALAFPLWSGGAAVLEPGPPRPARIAELVARHRVTYLYAVPSAYANILAETDPADFATVRAAVSAGERLTDELRERAAAFLGAPLYDQLGSTEAGHAIATNGDFFHEPGTVGRPVPGFEAEVRDRDGTPVPDGVAGELWVRGPTVTRGYLGLPEETARTLVEGWLNTRDRVVRGEDGTLTHSGRTDDLEMVGGITFSPLEIEQVLARHPAVRDIAVACVPNDRGASKLRAFVVLRPDAHDTAELEPELVGLARAVLEPYKVPRAVQVVESLPRTATGKLQRFLIRQGSW</sequence>
<dbReference type="EMBL" id="CP108058">
    <property type="protein sequence ID" value="WUO51260.1"/>
    <property type="molecule type" value="Genomic_DNA"/>
</dbReference>
<dbReference type="InterPro" id="IPR025110">
    <property type="entry name" value="AMP-bd_C"/>
</dbReference>
<dbReference type="Gene3D" id="3.40.50.12780">
    <property type="entry name" value="N-terminal domain of ligase-like"/>
    <property type="match status" value="1"/>
</dbReference>
<dbReference type="InterPro" id="IPR042099">
    <property type="entry name" value="ANL_N_sf"/>
</dbReference>
<evidence type="ECO:0000256" key="1">
    <source>
        <dbReference type="ARBA" id="ARBA00022598"/>
    </source>
</evidence>
<dbReference type="Pfam" id="PF00501">
    <property type="entry name" value="AMP-binding"/>
    <property type="match status" value="1"/>
</dbReference>
<evidence type="ECO:0000313" key="4">
    <source>
        <dbReference type="EMBL" id="WUO51260.1"/>
    </source>
</evidence>
<reference evidence="4" key="1">
    <citation type="submission" date="2022-10" db="EMBL/GenBank/DDBJ databases">
        <title>The complete genomes of actinobacterial strains from the NBC collection.</title>
        <authorList>
            <person name="Joergensen T.S."/>
            <person name="Alvarez Arevalo M."/>
            <person name="Sterndorff E.B."/>
            <person name="Faurdal D."/>
            <person name="Vuksanovic O."/>
            <person name="Mourched A.-S."/>
            <person name="Charusanti P."/>
            <person name="Shaw S."/>
            <person name="Blin K."/>
            <person name="Weber T."/>
        </authorList>
    </citation>
    <scope>NUCLEOTIDE SEQUENCE</scope>
    <source>
        <strain evidence="4">NBC_00283</strain>
        <plasmid evidence="4">unnamed1</plasmid>
    </source>
</reference>
<dbReference type="SUPFAM" id="SSF56801">
    <property type="entry name" value="Acetyl-CoA synthetase-like"/>
    <property type="match status" value="1"/>
</dbReference>
<organism evidence="4 5">
    <name type="scientific">Streptomyces goshikiensis</name>
    <dbReference type="NCBI Taxonomy" id="1942"/>
    <lineage>
        <taxon>Bacteria</taxon>
        <taxon>Bacillati</taxon>
        <taxon>Actinomycetota</taxon>
        <taxon>Actinomycetes</taxon>
        <taxon>Kitasatosporales</taxon>
        <taxon>Streptomycetaceae</taxon>
        <taxon>Streptomyces</taxon>
    </lineage>
</organism>
<evidence type="ECO:0000259" key="2">
    <source>
        <dbReference type="Pfam" id="PF00501"/>
    </source>
</evidence>
<dbReference type="InterPro" id="IPR020845">
    <property type="entry name" value="AMP-binding_CS"/>
</dbReference>
<dbReference type="PROSITE" id="PS00455">
    <property type="entry name" value="AMP_BINDING"/>
    <property type="match status" value="1"/>
</dbReference>
<feature type="domain" description="AMP-binding enzyme C-terminal" evidence="3">
    <location>
        <begin position="401"/>
        <end position="479"/>
    </location>
</feature>
<dbReference type="Proteomes" id="UP001432075">
    <property type="component" value="Plasmid unnamed1"/>
</dbReference>
<feature type="domain" description="AMP-dependent synthetase/ligase" evidence="2">
    <location>
        <begin position="16"/>
        <end position="351"/>
    </location>
</feature>
<dbReference type="PANTHER" id="PTHR43352:SF1">
    <property type="entry name" value="ANTHRANILATE--COA LIGASE"/>
    <property type="match status" value="1"/>
</dbReference>
<protein>
    <submittedName>
        <fullName evidence="4">AMP-binding protein</fullName>
    </submittedName>
</protein>
<dbReference type="InterPro" id="IPR000873">
    <property type="entry name" value="AMP-dep_synth/lig_dom"/>
</dbReference>
<accession>A0ABZ1RYM7</accession>
<dbReference type="PANTHER" id="PTHR43352">
    <property type="entry name" value="ACETYL-COA SYNTHETASE"/>
    <property type="match status" value="1"/>
</dbReference>
<name>A0ABZ1RYM7_9ACTN</name>
<keyword evidence="1" id="KW-0436">Ligase</keyword>
<proteinExistence type="predicted"/>
<geneLocation type="plasmid" evidence="4 5">
    <name>unnamed1</name>
</geneLocation>
<evidence type="ECO:0000259" key="3">
    <source>
        <dbReference type="Pfam" id="PF13193"/>
    </source>
</evidence>
<gene>
    <name evidence="4" type="ORF">OHU17_35915</name>
</gene>
<dbReference type="Gene3D" id="3.30.300.30">
    <property type="match status" value="1"/>
</dbReference>
<evidence type="ECO:0000313" key="5">
    <source>
        <dbReference type="Proteomes" id="UP001432075"/>
    </source>
</evidence>
<dbReference type="Pfam" id="PF13193">
    <property type="entry name" value="AMP-binding_C"/>
    <property type="match status" value="1"/>
</dbReference>
<keyword evidence="4" id="KW-0614">Plasmid</keyword>
<dbReference type="InterPro" id="IPR045851">
    <property type="entry name" value="AMP-bd_C_sf"/>
</dbReference>